<organism evidence="1 2">
    <name type="scientific">Dyella soli</name>
    <dbReference type="NCBI Taxonomy" id="522319"/>
    <lineage>
        <taxon>Bacteria</taxon>
        <taxon>Pseudomonadati</taxon>
        <taxon>Pseudomonadota</taxon>
        <taxon>Gammaproteobacteria</taxon>
        <taxon>Lysobacterales</taxon>
        <taxon>Rhodanobacteraceae</taxon>
        <taxon>Dyella</taxon>
    </lineage>
</organism>
<dbReference type="EMBL" id="SJTG01000002">
    <property type="protein sequence ID" value="TCI10699.1"/>
    <property type="molecule type" value="Genomic_DNA"/>
</dbReference>
<sequence length="140" mass="16123">MFKPRKIESRTDWVDPDGIKIYTISAFDQPVDIEAYAARLQEAKRTRQVDWRATPAFAICHDGASARYLVLAWWGNDNEMFTSVSVQMASATAWVEDPGRFSFCLWDLEVMWHERNMFVELMYGATPSLEAYRAGRFVAA</sequence>
<protein>
    <submittedName>
        <fullName evidence="1">Uncharacterized protein</fullName>
    </submittedName>
</protein>
<gene>
    <name evidence="1" type="ORF">EZM97_17755</name>
</gene>
<keyword evidence="2" id="KW-1185">Reference proteome</keyword>
<dbReference type="AlphaFoldDB" id="A0A4R0YP21"/>
<name>A0A4R0YP21_9GAMM</name>
<dbReference type="Proteomes" id="UP000291822">
    <property type="component" value="Unassembled WGS sequence"/>
</dbReference>
<accession>A0A4R0YP21</accession>
<evidence type="ECO:0000313" key="2">
    <source>
        <dbReference type="Proteomes" id="UP000291822"/>
    </source>
</evidence>
<comment type="caution">
    <text evidence="1">The sequence shown here is derived from an EMBL/GenBank/DDBJ whole genome shotgun (WGS) entry which is preliminary data.</text>
</comment>
<proteinExistence type="predicted"/>
<evidence type="ECO:0000313" key="1">
    <source>
        <dbReference type="EMBL" id="TCI10699.1"/>
    </source>
</evidence>
<dbReference type="RefSeq" id="WP_131408964.1">
    <property type="nucleotide sequence ID" value="NZ_SJTG01000002.1"/>
</dbReference>
<reference evidence="1 2" key="1">
    <citation type="submission" date="2019-02" db="EMBL/GenBank/DDBJ databases">
        <title>Dyella amyloliquefaciens sp. nov., isolated from forest soil.</title>
        <authorList>
            <person name="Gao Z.-H."/>
            <person name="Qiu L.-H."/>
        </authorList>
    </citation>
    <scope>NUCLEOTIDE SEQUENCE [LARGE SCALE GENOMIC DNA]</scope>
    <source>
        <strain evidence="1 2">KACC 12747</strain>
    </source>
</reference>